<dbReference type="CDD" id="cd00198">
    <property type="entry name" value="vWFA"/>
    <property type="match status" value="1"/>
</dbReference>
<evidence type="ECO:0000313" key="7">
    <source>
        <dbReference type="EMBL" id="CAF3702556.1"/>
    </source>
</evidence>
<dbReference type="PROSITE" id="PS51715">
    <property type="entry name" value="G_GB1_RHD3"/>
    <property type="match status" value="1"/>
</dbReference>
<protein>
    <recommendedName>
        <fullName evidence="9">VWFA domain-containing protein</fullName>
    </recommendedName>
</protein>
<organism evidence="6 8">
    <name type="scientific">Didymodactylos carnosus</name>
    <dbReference type="NCBI Taxonomy" id="1234261"/>
    <lineage>
        <taxon>Eukaryota</taxon>
        <taxon>Metazoa</taxon>
        <taxon>Spiralia</taxon>
        <taxon>Gnathifera</taxon>
        <taxon>Rotifera</taxon>
        <taxon>Eurotatoria</taxon>
        <taxon>Bdelloidea</taxon>
        <taxon>Philodinida</taxon>
        <taxon>Philodinidae</taxon>
        <taxon>Didymodactylos</taxon>
    </lineage>
</organism>
<evidence type="ECO:0000259" key="5">
    <source>
        <dbReference type="PROSITE" id="PS51717"/>
    </source>
</evidence>
<proteinExistence type="inferred from homology"/>
<keyword evidence="2" id="KW-0342">GTP-binding</keyword>
<dbReference type="PROSITE" id="PS51717">
    <property type="entry name" value="G_VLIG"/>
    <property type="match status" value="1"/>
</dbReference>
<evidence type="ECO:0000259" key="4">
    <source>
        <dbReference type="PROSITE" id="PS51715"/>
    </source>
</evidence>
<dbReference type="EMBL" id="CAJOBA010004087">
    <property type="protein sequence ID" value="CAF3702556.1"/>
    <property type="molecule type" value="Genomic_DNA"/>
</dbReference>
<feature type="domain" description="GB1/RHD3-type G" evidence="4">
    <location>
        <begin position="849"/>
        <end position="879"/>
    </location>
</feature>
<dbReference type="InterPro" id="IPR027417">
    <property type="entry name" value="P-loop_NTPase"/>
</dbReference>
<sequence length="2087" mass="244091">EIVNLPVSSCKWLPEQSGSGRDTIETPVGKFVVLYGDPCMAFMKCVRDTFETAVEYSAEHSVNIGKRFIKQLHHILQLDSSNNSATIIQNVLNEGRQILRTYENKLIPIVYLKQIENNSELLQLLKEYVKYQWGQLQTWFRSFIDQQRNEAPELYERILIRQAEYGKKYLNDCPYLSLAIQFLYELDESNIDKLNEIWHDLITDGRQAIRKHSEYFIPQVLDEQLSSNTSGIFLALKEYFRIPLTDILREIQQADRNDLYSKIFDIMVEDGWHGINKCESLLPPIKFKLLKEQVEKRFSSNHLMNIRSTTSIPFATNPEQPTTERLAVRDCVEKSSLRLIDLIQAGELIYIKTTMGNVIENIVEEFYKHHSFQTFIKACLIPIMYLLKRQQNLDLFVNNITLKLMDSTMSQDIPKISLKMLVHVLLENSDQFLSRIILTLLTKRNPVPFLVPNVHNWKNNQYTEYIPDIIHIWDYKTPTFLSFGIGSCHGKSSLLNTLFMCYFEQSEPSVYFQETIDIDFGYNYNPKRQLNLADTHGHMSLETLQKYVNLFDGFFINIEKEYFERNRDTVQTYLNSISDNKLKILLIRDVPQEQHHYVKQLISSTFPQVTSFVLPNLSNMTDNRSRLFVQKLRKSILEKVTDLCHRVDVDALKYQLLCLSNDEYRQFYRDTNESIRLLKQILFEAIQDGNMTDYFPIYSKFIEIYKYRQELTKTDFYGSSSKELFSLRGKLYQLESEMKLSTEAESGQVFERFLNLFKSDDYLLTLDILATELKNERIHQNEKENTQSLEVLWRNAIVCHEYQTDDIKSIISDGYFNYVNAGFPFEIIDGDNFHFHHLFLEGVLTRFKNNKILVISIIGPQSSGKSTLLNYMFGTLFDVREGRCSRGIYGSLVKANSPDFDYILLIDSEGLLSIERGDREYDRLLILFCLAISHVVIINMTGDMNEALKGMLTLCAESLKQLGVAHVPQPIVHFVLNQRADLNLQHHETAIRRICTDMKNLELSTIIDIREETFHTLPSAFKKECPLSDMLSSVYVNRTEPDFIKRVQQLCVHVIESAQQCFKRTKENEQFTDPAQWIRFTTTIFDIIQKFPDLTYFKDINERRQDNEIREHIKKQMAQIFTAEYRQELVSDSSNKTERQIEETFQVIFDKHYNDLYEKLENVLKIVKASDTIRERTRQFFKTQIIETKNAWQTACIMVTDKKKMEALVRDGAEDLRHLIDQTINDEQQNNVRTTKENADALFDTLVDRKKKQIKAKFIPKERLEQSMKYVYGNYNIFEKDCLPQPAVVLKYLSILEKQINSSKTNKTIYDELKNRFTVDTYPDCPIVSQPLDDKSSVVYTIQTAQSAVYLQKTRLENEFNNVRRSTAQSGRNIMSRNNNNTPETISWHFRDHIRKILMENTSSHTETDLLPMPIFFTIIVNYIVNVMTIDDQHCRPVEVDVIQKIVGIINNMIKDINLELQPFNVELSRQIKSLFHTFTVLLLIKFYYDEQCDHFKRLLETVNDKEQGLRDYFIKMVVRNTSLDDEFAGNILKQIKDTAVVLLDKQMGIVMDEIIARQKNLSRKSIQEICDNKLATAIDNDWLLRYIQQPTDVIEECFNQMWKQVQTTITQQIDLMKQDNQVTVVECFDRLQHIHTMIRTKGCSIQFIDDIFQSGDGIANENLSNKGRCMALLLYAYLSGQNIPDNYEVHQKGYKLKENGCNMFKQLPKCGSKLIELIVEMKDTFEQCSIANLSIFLTNILSKRDQIIQEFMTTPTDEIQKKENAIYTRLLDKARGCPQTCPCCTRPCDADHTAIKSKAGSEDNKHSCRSGHQFRGFNGYRFEITNEPSLLTCEDMQDDMWIIVHGTRKRWRMFMKDHPDWDFVTIDLTKAELDNLRGKYAMVWQTIGREICKQYQMDYVMNNKAVQRHEPVHYILLLDSSGSMIDEPWKNLILAVSEFIRLRLEANMGDRLTIIRFSTKASYSYENEELQNIDVNTLTFVNGNTSFRRAFRLVNETIDKLKRDQTFNHLRHVIIFMTDGAGKYPTHELETLRTKHGEQIEKFWIVSLGEINRPILDQINTKMDGEFKDIKESCDLIKAYAEIART</sequence>
<comment type="caution">
    <text evidence="6">The sequence shown here is derived from an EMBL/GenBank/DDBJ whole genome shotgun (WGS) entry which is preliminary data.</text>
</comment>
<dbReference type="GO" id="GO:0005525">
    <property type="term" value="F:GTP binding"/>
    <property type="evidence" value="ECO:0007669"/>
    <property type="project" value="UniProtKB-KW"/>
</dbReference>
<dbReference type="SUPFAM" id="SSF52540">
    <property type="entry name" value="P-loop containing nucleoside triphosphate hydrolases"/>
    <property type="match status" value="2"/>
</dbReference>
<gene>
    <name evidence="6" type="ORF">OVA965_LOCUS10852</name>
    <name evidence="7" type="ORF">TMI583_LOCUS10851</name>
</gene>
<dbReference type="InterPro" id="IPR002035">
    <property type="entry name" value="VWF_A"/>
</dbReference>
<dbReference type="PANTHER" id="PTHR22796:SF1">
    <property type="entry name" value="VWFA DOMAIN-CONTAINING PROTEIN"/>
    <property type="match status" value="1"/>
</dbReference>
<comment type="similarity">
    <text evidence="3">Belongs to the TRAFAC class dynamin-like GTPase superfamily. GB1/RHD3 GTPase family.</text>
</comment>
<dbReference type="InterPro" id="IPR036465">
    <property type="entry name" value="vWFA_dom_sf"/>
</dbReference>
<keyword evidence="1" id="KW-0547">Nucleotide-binding</keyword>
<dbReference type="InterPro" id="IPR030386">
    <property type="entry name" value="G_GB1_RHD3_dom"/>
</dbReference>
<evidence type="ECO:0000256" key="3">
    <source>
        <dbReference type="PROSITE-ProRule" id="PRU01052"/>
    </source>
</evidence>
<feature type="non-terminal residue" evidence="6">
    <location>
        <position position="1"/>
    </location>
</feature>
<dbReference type="CDD" id="cd00882">
    <property type="entry name" value="Ras_like_GTPase"/>
    <property type="match status" value="1"/>
</dbReference>
<dbReference type="InterPro" id="IPR030383">
    <property type="entry name" value="G_VLIG_dom"/>
</dbReference>
<name>A0A8S2DLE7_9BILA</name>
<evidence type="ECO:0000256" key="2">
    <source>
        <dbReference type="ARBA" id="ARBA00023134"/>
    </source>
</evidence>
<dbReference type="Pfam" id="PF25683">
    <property type="entry name" value="URGCP_GTPase"/>
    <property type="match status" value="1"/>
</dbReference>
<dbReference type="SMART" id="SM00327">
    <property type="entry name" value="VWA"/>
    <property type="match status" value="1"/>
</dbReference>
<feature type="domain" description="VLIG-type G" evidence="5">
    <location>
        <begin position="849"/>
        <end position="948"/>
    </location>
</feature>
<evidence type="ECO:0000256" key="1">
    <source>
        <dbReference type="ARBA" id="ARBA00022741"/>
    </source>
</evidence>
<dbReference type="EMBL" id="CAJNOK010004083">
    <property type="protein sequence ID" value="CAF0925374.1"/>
    <property type="molecule type" value="Genomic_DNA"/>
</dbReference>
<dbReference type="Gene3D" id="3.40.50.300">
    <property type="entry name" value="P-loop containing nucleotide triphosphate hydrolases"/>
    <property type="match status" value="1"/>
</dbReference>
<evidence type="ECO:0008006" key="9">
    <source>
        <dbReference type="Google" id="ProtNLM"/>
    </source>
</evidence>
<dbReference type="SUPFAM" id="SSF53300">
    <property type="entry name" value="vWA-like"/>
    <property type="match status" value="1"/>
</dbReference>
<evidence type="ECO:0000313" key="8">
    <source>
        <dbReference type="Proteomes" id="UP000677228"/>
    </source>
</evidence>
<accession>A0A8S2DLE7</accession>
<dbReference type="PANTHER" id="PTHR22796">
    <property type="entry name" value="URG4-RELATED"/>
    <property type="match status" value="1"/>
</dbReference>
<dbReference type="Proteomes" id="UP000682733">
    <property type="component" value="Unassembled WGS sequence"/>
</dbReference>
<dbReference type="Proteomes" id="UP000677228">
    <property type="component" value="Unassembled WGS sequence"/>
</dbReference>
<dbReference type="Gene3D" id="3.40.50.410">
    <property type="entry name" value="von Willebrand factor, type A domain"/>
    <property type="match status" value="1"/>
</dbReference>
<reference evidence="6" key="1">
    <citation type="submission" date="2021-02" db="EMBL/GenBank/DDBJ databases">
        <authorList>
            <person name="Nowell W R."/>
        </authorList>
    </citation>
    <scope>NUCLEOTIDE SEQUENCE</scope>
</reference>
<evidence type="ECO:0000313" key="6">
    <source>
        <dbReference type="EMBL" id="CAF0925374.1"/>
    </source>
</evidence>